<evidence type="ECO:0000313" key="3">
    <source>
        <dbReference type="Proteomes" id="UP000789595"/>
    </source>
</evidence>
<feature type="region of interest" description="Disordered" evidence="1">
    <location>
        <begin position="123"/>
        <end position="145"/>
    </location>
</feature>
<dbReference type="InterPro" id="IPR016024">
    <property type="entry name" value="ARM-type_fold"/>
</dbReference>
<organism evidence="2 3">
    <name type="scientific">Pelagomonas calceolata</name>
    <dbReference type="NCBI Taxonomy" id="35677"/>
    <lineage>
        <taxon>Eukaryota</taxon>
        <taxon>Sar</taxon>
        <taxon>Stramenopiles</taxon>
        <taxon>Ochrophyta</taxon>
        <taxon>Pelagophyceae</taxon>
        <taxon>Pelagomonadales</taxon>
        <taxon>Pelagomonadaceae</taxon>
        <taxon>Pelagomonas</taxon>
    </lineage>
</organism>
<sequence length="554" mass="58338">MEASLHVVQCARGVAELRRQNVTPAKLRGLKVALRRQNCATIDGDALQKALATQNLRMNDANAAAFIREAARRAANNEEGAPTDAPLIGVLTLLADLFAPGSQAPAAAPATVAPSVVVGAATEEAERAQAPSADSASPPPPAPVEDVRTEVERLINSLRSRQGAGKPATTKAVKALGQIAKTSANRALITDAGGIGALLSVVTNDGGIDLKRRAVGILGQLASGNKLACDAIKKAGCISPLLEFVTTAGNLGENDEDGGQKLRLAAAASKALVVIAGDDGATRATISEALVVLFSTTSPPTQTQALQALGAFVRKAANCDAIVETGAIPRLVEIVANGSEIGQRSAAKEAAKTLHALGERVLDGGCRSQLRDENATLKRKLEHYEPKVVDLTQDDDAGDDAAPPPVENELLTQHARATSERLVAVKQEAADERERADFQGTNAMYLTAQKSELQRLVSDAARALIEADVPTHECPDDKTPFYYMLESHRDDGKQTVPWNPEAGRAMTLAEGIAWLRNNPPSKKRRTRRPESDRLTDSLSSSSVPRRAAAGGRRA</sequence>
<feature type="region of interest" description="Disordered" evidence="1">
    <location>
        <begin position="512"/>
        <end position="554"/>
    </location>
</feature>
<proteinExistence type="predicted"/>
<keyword evidence="3" id="KW-1185">Reference proteome</keyword>
<dbReference type="SUPFAM" id="SSF48371">
    <property type="entry name" value="ARM repeat"/>
    <property type="match status" value="1"/>
</dbReference>
<feature type="compositionally biased region" description="Low complexity" evidence="1">
    <location>
        <begin position="536"/>
        <end position="554"/>
    </location>
</feature>
<evidence type="ECO:0000313" key="2">
    <source>
        <dbReference type="EMBL" id="CAH0375653.1"/>
    </source>
</evidence>
<dbReference type="Proteomes" id="UP000789595">
    <property type="component" value="Unassembled WGS sequence"/>
</dbReference>
<comment type="caution">
    <text evidence="2">The sequence shown here is derived from an EMBL/GenBank/DDBJ whole genome shotgun (WGS) entry which is preliminary data.</text>
</comment>
<evidence type="ECO:0000256" key="1">
    <source>
        <dbReference type="SAM" id="MobiDB-lite"/>
    </source>
</evidence>
<dbReference type="PANTHER" id="PTHR46241">
    <property type="entry name" value="ARMADILLO REPEAT-CONTAINING PROTEIN 4 ARMC4"/>
    <property type="match status" value="1"/>
</dbReference>
<accession>A0A8J2SN54</accession>
<dbReference type="AlphaFoldDB" id="A0A8J2SN54"/>
<dbReference type="PANTHER" id="PTHR46241:SF1">
    <property type="entry name" value="OUTER DYNEIN ARM-DOCKING COMPLEX SUBUNIT 2"/>
    <property type="match status" value="1"/>
</dbReference>
<reference evidence="2" key="1">
    <citation type="submission" date="2021-11" db="EMBL/GenBank/DDBJ databases">
        <authorList>
            <consortium name="Genoscope - CEA"/>
            <person name="William W."/>
        </authorList>
    </citation>
    <scope>NUCLEOTIDE SEQUENCE</scope>
</reference>
<feature type="compositionally biased region" description="Low complexity" evidence="1">
    <location>
        <begin position="123"/>
        <end position="136"/>
    </location>
</feature>
<evidence type="ECO:0008006" key="4">
    <source>
        <dbReference type="Google" id="ProtNLM"/>
    </source>
</evidence>
<dbReference type="InterPro" id="IPR000225">
    <property type="entry name" value="Armadillo"/>
</dbReference>
<dbReference type="EMBL" id="CAKKNE010000005">
    <property type="protein sequence ID" value="CAH0375653.1"/>
    <property type="molecule type" value="Genomic_DNA"/>
</dbReference>
<dbReference type="InterPro" id="IPR011989">
    <property type="entry name" value="ARM-like"/>
</dbReference>
<protein>
    <recommendedName>
        <fullName evidence="4">RING-type E3 ubiquitin transferase</fullName>
    </recommendedName>
</protein>
<dbReference type="Gene3D" id="1.25.10.10">
    <property type="entry name" value="Leucine-rich Repeat Variant"/>
    <property type="match status" value="2"/>
</dbReference>
<name>A0A8J2SN54_9STRA</name>
<dbReference type="SMART" id="SM00185">
    <property type="entry name" value="ARM"/>
    <property type="match status" value="3"/>
</dbReference>
<gene>
    <name evidence="2" type="ORF">PECAL_5P01870</name>
</gene>